<evidence type="ECO:0000256" key="6">
    <source>
        <dbReference type="ARBA" id="ARBA00023161"/>
    </source>
</evidence>
<dbReference type="AlphaFoldDB" id="A0A3Q7TTI1"/>
<reference evidence="11" key="2">
    <citation type="submission" date="2025-08" db="UniProtKB">
        <authorList>
            <consortium name="RefSeq"/>
        </authorList>
    </citation>
    <scope>IDENTIFICATION</scope>
    <source>
        <tissue evidence="11">Cell line</tissue>
    </source>
</reference>
<evidence type="ECO:0000256" key="5">
    <source>
        <dbReference type="ARBA" id="ARBA00022884"/>
    </source>
</evidence>
<dbReference type="STRING" id="9627.ENSVVUP00000018380"/>
<feature type="region of interest" description="Disordered" evidence="8">
    <location>
        <begin position="376"/>
        <end position="482"/>
    </location>
</feature>
<evidence type="ECO:0000313" key="11">
    <source>
        <dbReference type="RefSeq" id="XP_025864577.1"/>
    </source>
</evidence>
<keyword evidence="6" id="KW-0866">Nonsense-mediated mRNA decay</keyword>
<dbReference type="PANTHER" id="PTHR13112">
    <property type="entry name" value="UPF3 REGULATOR OF NONSENSE TRANSCRIPTS-LIKE PROTEIN"/>
    <property type="match status" value="1"/>
</dbReference>
<evidence type="ECO:0000256" key="3">
    <source>
        <dbReference type="ARBA" id="ARBA00005991"/>
    </source>
</evidence>
<dbReference type="GO" id="GO:0000184">
    <property type="term" value="P:nuclear-transcribed mRNA catabolic process, nonsense-mediated decay"/>
    <property type="evidence" value="ECO:0007669"/>
    <property type="project" value="UniProtKB-KW"/>
</dbReference>
<dbReference type="RefSeq" id="XP_025864577.1">
    <property type="nucleotide sequence ID" value="XM_026008792.2"/>
</dbReference>
<dbReference type="GO" id="GO:0003723">
    <property type="term" value="F:RNA binding"/>
    <property type="evidence" value="ECO:0007669"/>
    <property type="project" value="UniProtKB-KW"/>
</dbReference>
<evidence type="ECO:0000313" key="10">
    <source>
        <dbReference type="Proteomes" id="UP001652641"/>
    </source>
</evidence>
<dbReference type="Gene3D" id="3.30.70.330">
    <property type="match status" value="1"/>
</dbReference>
<evidence type="ECO:0000256" key="7">
    <source>
        <dbReference type="ARBA" id="ARBA00023242"/>
    </source>
</evidence>
<comment type="subcellular location">
    <subcellularLocation>
        <location evidence="2">Cytoplasm</location>
    </subcellularLocation>
    <subcellularLocation>
        <location evidence="1">Nucleus</location>
    </subcellularLocation>
</comment>
<name>A0A3Q7TTI1_VULVU</name>
<feature type="compositionally biased region" description="Basic and acidic residues" evidence="8">
    <location>
        <begin position="327"/>
        <end position="363"/>
    </location>
</feature>
<dbReference type="GO" id="GO:0005737">
    <property type="term" value="C:cytoplasm"/>
    <property type="evidence" value="ECO:0007669"/>
    <property type="project" value="UniProtKB-SubCell"/>
</dbReference>
<dbReference type="InterPro" id="IPR005120">
    <property type="entry name" value="UPF3_dom"/>
</dbReference>
<sequence length="482" mass="55088">MRSEEEGVGGPGAAVPGRGPSGREKQSAGEVRFRRESPWREAEAHPASSSGGGASMGKPREEKTVLSKVVVRRLPPSLTEGQLEEQLRPLPAHDYFAFFAADVSLYPHLYSRAYINFRNPEDILLFRDRFDGYIFIDSKGLEYPAVVEFAPFQKIAKKKLKKKDAKTGSIEDDPEYKKFLETYCVEEEKPNANPETLLGDIEAKTRELIARRTTPLLEYIRNRKLEKQRIREEKQEERRRRELEKKRLREEEKRKKREEERCKRKEADREKRAAEREVRIKLLKKPEKGQEPTEKPKERGEEVDVGDGKQEMSLSYAVLKPMPLESSLEKPRKKSQNDSDKEQREMERRLRAKEPETQRCHMDGSMHRVHCEFNKFARRNEEEPRWGKGVPPDRGKKGNQDSSIPVEAAEWPGREHKSEGGLASSMECPGNKDLPALQLYQPEAHIRAQESGGGISVEGCDGSRGEAEDLALAGSQKSEEAG</sequence>
<accession>A0A3Q7TTI1</accession>
<dbReference type="GO" id="GO:0035145">
    <property type="term" value="C:exon-exon junction complex"/>
    <property type="evidence" value="ECO:0007669"/>
    <property type="project" value="UniProtKB-ARBA"/>
</dbReference>
<evidence type="ECO:0000256" key="8">
    <source>
        <dbReference type="SAM" id="MobiDB-lite"/>
    </source>
</evidence>
<proteinExistence type="inferred from homology"/>
<comment type="similarity">
    <text evidence="3">Belongs to the RENT3 family.</text>
</comment>
<feature type="domain" description="UPF3" evidence="9">
    <location>
        <begin position="67"/>
        <end position="224"/>
    </location>
</feature>
<keyword evidence="10" id="KW-1185">Reference proteome</keyword>
<keyword evidence="5" id="KW-0694">RNA-binding</keyword>
<dbReference type="InterPro" id="IPR039722">
    <property type="entry name" value="Upf3"/>
</dbReference>
<gene>
    <name evidence="11" type="primary">UPF3A</name>
</gene>
<evidence type="ECO:0000256" key="2">
    <source>
        <dbReference type="ARBA" id="ARBA00004496"/>
    </source>
</evidence>
<dbReference type="GO" id="GO:0042162">
    <property type="term" value="F:telomeric DNA binding"/>
    <property type="evidence" value="ECO:0007669"/>
    <property type="project" value="TreeGrafter"/>
</dbReference>
<keyword evidence="4" id="KW-0963">Cytoplasm</keyword>
<feature type="compositionally biased region" description="Basic and acidic residues" evidence="8">
    <location>
        <begin position="376"/>
        <end position="399"/>
    </location>
</feature>
<dbReference type="GO" id="GO:0005730">
    <property type="term" value="C:nucleolus"/>
    <property type="evidence" value="ECO:0007669"/>
    <property type="project" value="TreeGrafter"/>
</dbReference>
<dbReference type="SUPFAM" id="SSF54928">
    <property type="entry name" value="RNA-binding domain, RBD"/>
    <property type="match status" value="1"/>
</dbReference>
<evidence type="ECO:0000259" key="9">
    <source>
        <dbReference type="Pfam" id="PF03467"/>
    </source>
</evidence>
<dbReference type="InterPro" id="IPR035979">
    <property type="entry name" value="RBD_domain_sf"/>
</dbReference>
<dbReference type="PANTHER" id="PTHR13112:SF2">
    <property type="entry name" value="REGULATOR OF NONSENSE TRANSCRIPTS 3A"/>
    <property type="match status" value="1"/>
</dbReference>
<dbReference type="Pfam" id="PF03467">
    <property type="entry name" value="Smg4_UPF3"/>
    <property type="match status" value="1"/>
</dbReference>
<dbReference type="GO" id="GO:0045727">
    <property type="term" value="P:positive regulation of translation"/>
    <property type="evidence" value="ECO:0007669"/>
    <property type="project" value="TreeGrafter"/>
</dbReference>
<dbReference type="Proteomes" id="UP001652641">
    <property type="component" value="Chromosome 6"/>
</dbReference>
<feature type="compositionally biased region" description="Basic and acidic residues" evidence="8">
    <location>
        <begin position="21"/>
        <end position="44"/>
    </location>
</feature>
<dbReference type="GeneID" id="112927438"/>
<evidence type="ECO:0000256" key="1">
    <source>
        <dbReference type="ARBA" id="ARBA00004123"/>
    </source>
</evidence>
<dbReference type="CTD" id="65110"/>
<protein>
    <submittedName>
        <fullName evidence="11">Regulator of nonsense transcripts 3A isoform X2</fullName>
    </submittedName>
</protein>
<dbReference type="FunFam" id="3.30.70.330:FF:000067">
    <property type="entry name" value="regulator of nonsense transcripts 3A isoform X2"/>
    <property type="match status" value="1"/>
</dbReference>
<dbReference type="InterPro" id="IPR012677">
    <property type="entry name" value="Nucleotide-bd_a/b_plait_sf"/>
</dbReference>
<keyword evidence="7" id="KW-0539">Nucleus</keyword>
<reference key="1">
    <citation type="submission" date="2019-01" db="UniProtKB">
        <authorList>
            <consortium name="RefSeq"/>
        </authorList>
    </citation>
    <scope>IDENTIFICATION</scope>
</reference>
<dbReference type="CDD" id="cd12727">
    <property type="entry name" value="RRM_like_Smg4_UPF3A"/>
    <property type="match status" value="1"/>
</dbReference>
<feature type="compositionally biased region" description="Basic and acidic residues" evidence="8">
    <location>
        <begin position="249"/>
        <end position="310"/>
    </location>
</feature>
<feature type="region of interest" description="Disordered" evidence="8">
    <location>
        <begin position="249"/>
        <end position="363"/>
    </location>
</feature>
<evidence type="ECO:0000256" key="4">
    <source>
        <dbReference type="ARBA" id="ARBA00022490"/>
    </source>
</evidence>
<organism evidence="10 11">
    <name type="scientific">Vulpes vulpes</name>
    <name type="common">Red fox</name>
    <dbReference type="NCBI Taxonomy" id="9627"/>
    <lineage>
        <taxon>Eukaryota</taxon>
        <taxon>Metazoa</taxon>
        <taxon>Chordata</taxon>
        <taxon>Craniata</taxon>
        <taxon>Vertebrata</taxon>
        <taxon>Euteleostomi</taxon>
        <taxon>Mammalia</taxon>
        <taxon>Eutheria</taxon>
        <taxon>Laurasiatheria</taxon>
        <taxon>Carnivora</taxon>
        <taxon>Caniformia</taxon>
        <taxon>Canidae</taxon>
        <taxon>Vulpes</taxon>
    </lineage>
</organism>
<feature type="region of interest" description="Disordered" evidence="8">
    <location>
        <begin position="1"/>
        <end position="61"/>
    </location>
</feature>
<dbReference type="KEGG" id="vvp:112927438"/>